<accession>A0A5N5DPN0</accession>
<dbReference type="InterPro" id="IPR022672">
    <property type="entry name" value="Hexokinase_N"/>
</dbReference>
<dbReference type="PROSITE" id="PS51748">
    <property type="entry name" value="HEXOKINASE_2"/>
    <property type="match status" value="1"/>
</dbReference>
<dbReference type="PANTHER" id="PTHR19443">
    <property type="entry name" value="HEXOKINASE"/>
    <property type="match status" value="1"/>
</dbReference>
<dbReference type="OrthoDB" id="419537at2759"/>
<dbReference type="PRINTS" id="PR00475">
    <property type="entry name" value="HEXOKINASE"/>
</dbReference>
<evidence type="ECO:0000256" key="1">
    <source>
        <dbReference type="ARBA" id="ARBA00004888"/>
    </source>
</evidence>
<evidence type="ECO:0000256" key="4">
    <source>
        <dbReference type="ARBA" id="ARBA00022741"/>
    </source>
</evidence>
<dbReference type="GO" id="GO:0001678">
    <property type="term" value="P:intracellular glucose homeostasis"/>
    <property type="evidence" value="ECO:0007669"/>
    <property type="project" value="InterPro"/>
</dbReference>
<dbReference type="GO" id="GO:0004340">
    <property type="term" value="F:glucokinase activity"/>
    <property type="evidence" value="ECO:0007669"/>
    <property type="project" value="TreeGrafter"/>
</dbReference>
<evidence type="ECO:0000259" key="9">
    <source>
        <dbReference type="Pfam" id="PF00349"/>
    </source>
</evidence>
<keyword evidence="7 8" id="KW-0324">Glycolysis</keyword>
<dbReference type="Pfam" id="PF00349">
    <property type="entry name" value="Hexokinase_1"/>
    <property type="match status" value="1"/>
</dbReference>
<dbReference type="EMBL" id="VCHE01000010">
    <property type="protein sequence ID" value="KAB2578852.1"/>
    <property type="molecule type" value="Genomic_DNA"/>
</dbReference>
<dbReference type="InterPro" id="IPR043129">
    <property type="entry name" value="ATPase_NBD"/>
</dbReference>
<comment type="similarity">
    <text evidence="2 8">Belongs to the hexokinase family.</text>
</comment>
<dbReference type="GO" id="GO:0008865">
    <property type="term" value="F:fructokinase activity"/>
    <property type="evidence" value="ECO:0007669"/>
    <property type="project" value="TreeGrafter"/>
</dbReference>
<protein>
    <recommendedName>
        <fullName evidence="8">Phosphotransferase</fullName>
        <ecNumber evidence="8">2.7.1.-</ecNumber>
    </recommendedName>
</protein>
<evidence type="ECO:0000256" key="8">
    <source>
        <dbReference type="RuleBase" id="RU362007"/>
    </source>
</evidence>
<dbReference type="GO" id="GO:0005524">
    <property type="term" value="F:ATP binding"/>
    <property type="evidence" value="ECO:0007669"/>
    <property type="project" value="UniProtKB-UniRule"/>
</dbReference>
<dbReference type="Gene3D" id="3.40.367.20">
    <property type="match status" value="1"/>
</dbReference>
<proteinExistence type="inferred from homology"/>
<gene>
    <name evidence="11" type="primary">glkA_1</name>
    <name evidence="11" type="ORF">DBV05_g2642</name>
</gene>
<dbReference type="InterPro" id="IPR001312">
    <property type="entry name" value="Hexokinase"/>
</dbReference>
<keyword evidence="5 8" id="KW-0418">Kinase</keyword>
<dbReference type="UniPathway" id="UPA00109">
    <property type="reaction ID" value="UER00180"/>
</dbReference>
<evidence type="ECO:0000313" key="12">
    <source>
        <dbReference type="Proteomes" id="UP000325902"/>
    </source>
</evidence>
<keyword evidence="12" id="KW-1185">Reference proteome</keyword>
<dbReference type="GO" id="GO:0006006">
    <property type="term" value="P:glucose metabolic process"/>
    <property type="evidence" value="ECO:0007669"/>
    <property type="project" value="TreeGrafter"/>
</dbReference>
<evidence type="ECO:0000256" key="5">
    <source>
        <dbReference type="ARBA" id="ARBA00022777"/>
    </source>
</evidence>
<dbReference type="AlphaFoldDB" id="A0A5N5DPN0"/>
<evidence type="ECO:0000256" key="2">
    <source>
        <dbReference type="ARBA" id="ARBA00009225"/>
    </source>
</evidence>
<dbReference type="Gene3D" id="3.30.420.40">
    <property type="match status" value="1"/>
</dbReference>
<comment type="caution">
    <text evidence="11">The sequence shown here is derived from an EMBL/GenBank/DDBJ whole genome shotgun (WGS) entry which is preliminary data.</text>
</comment>
<dbReference type="GO" id="GO:0005536">
    <property type="term" value="F:D-glucose binding"/>
    <property type="evidence" value="ECO:0007669"/>
    <property type="project" value="InterPro"/>
</dbReference>
<dbReference type="PANTHER" id="PTHR19443:SF30">
    <property type="entry name" value="GLUCOKINASE-1-RELATED"/>
    <property type="match status" value="1"/>
</dbReference>
<organism evidence="11 12">
    <name type="scientific">Lasiodiplodia theobromae</name>
    <dbReference type="NCBI Taxonomy" id="45133"/>
    <lineage>
        <taxon>Eukaryota</taxon>
        <taxon>Fungi</taxon>
        <taxon>Dikarya</taxon>
        <taxon>Ascomycota</taxon>
        <taxon>Pezizomycotina</taxon>
        <taxon>Dothideomycetes</taxon>
        <taxon>Dothideomycetes incertae sedis</taxon>
        <taxon>Botryosphaeriales</taxon>
        <taxon>Botryosphaeriaceae</taxon>
        <taxon>Lasiodiplodia</taxon>
    </lineage>
</organism>
<dbReference type="InterPro" id="IPR022673">
    <property type="entry name" value="Hexokinase_C"/>
</dbReference>
<keyword evidence="4 8" id="KW-0547">Nucleotide-binding</keyword>
<dbReference type="GO" id="GO:0005739">
    <property type="term" value="C:mitochondrion"/>
    <property type="evidence" value="ECO:0007669"/>
    <property type="project" value="TreeGrafter"/>
</dbReference>
<comment type="pathway">
    <text evidence="1">Carbohydrate degradation; glycolysis; D-glyceraldehyde 3-phosphate and glycerone phosphate from D-glucose: step 1/4.</text>
</comment>
<evidence type="ECO:0000256" key="7">
    <source>
        <dbReference type="ARBA" id="ARBA00023152"/>
    </source>
</evidence>
<dbReference type="Proteomes" id="UP000325902">
    <property type="component" value="Unassembled WGS sequence"/>
</dbReference>
<name>A0A5N5DPN0_9PEZI</name>
<feature type="domain" description="Hexokinase C-terminal" evidence="10">
    <location>
        <begin position="238"/>
        <end position="491"/>
    </location>
</feature>
<dbReference type="GO" id="GO:0005829">
    <property type="term" value="C:cytosol"/>
    <property type="evidence" value="ECO:0007669"/>
    <property type="project" value="TreeGrafter"/>
</dbReference>
<dbReference type="EC" id="2.7.1.-" evidence="8"/>
<keyword evidence="6 8" id="KW-0067">ATP-binding</keyword>
<evidence type="ECO:0000313" key="11">
    <source>
        <dbReference type="EMBL" id="KAB2578852.1"/>
    </source>
</evidence>
<evidence type="ECO:0000259" key="10">
    <source>
        <dbReference type="Pfam" id="PF03727"/>
    </source>
</evidence>
<dbReference type="GO" id="GO:0006096">
    <property type="term" value="P:glycolytic process"/>
    <property type="evidence" value="ECO:0007669"/>
    <property type="project" value="UniProtKB-UniPathway"/>
</dbReference>
<dbReference type="SUPFAM" id="SSF53067">
    <property type="entry name" value="Actin-like ATPase domain"/>
    <property type="match status" value="2"/>
</dbReference>
<reference evidence="11 12" key="1">
    <citation type="journal article" date="2019" name="Sci. Rep.">
        <title>A multi-omics analysis of the grapevine pathogen Lasiodiplodia theobromae reveals that temperature affects the expression of virulence- and pathogenicity-related genes.</title>
        <authorList>
            <person name="Felix C."/>
            <person name="Meneses R."/>
            <person name="Goncalves M.F.M."/>
            <person name="Tilleman L."/>
            <person name="Duarte A.S."/>
            <person name="Jorrin-Novo J.V."/>
            <person name="Van de Peer Y."/>
            <person name="Deforce D."/>
            <person name="Van Nieuwerburgh F."/>
            <person name="Esteves A.C."/>
            <person name="Alves A."/>
        </authorList>
    </citation>
    <scope>NUCLEOTIDE SEQUENCE [LARGE SCALE GENOMIC DNA]</scope>
    <source>
        <strain evidence="11 12">LA-SOL3</strain>
    </source>
</reference>
<sequence>MGAKSSRIARRPAVVEARRIAAEFNVSAEDVRKTVTHFVQQMEDGLAKDGDTMIPSFVTALPTGTEKGVCLAVDIGGTNCRVCSVELHGNRTFSIKQTKATIPQNLRIGSTSADLFSFIAREVEAFLKKHYSKRYDAHKARGRDSPVVESESMQMDHLPLGFTFSFTFQQVAIDKGIMARWDKGFDIPDTIGKDVCALLQEQIDKLGIPVRVTALANDTVGTLMARSYTSLGDGSSILGAVFGTGTNGAYVEKRENVTRLGLSDEQANDMIVNTEWGSFDESLTVLPETPYDKKLDEVDIHPGEQMLEKRVSGMYLGELFRLALLSVLEKSELGFLKSSSKGRLSKDSPLFKPYGLDTSIMSTIEADETTLLSVTRRCLEKEFGLARASIEDAAVAKIIAEAIGRRAARLSGAAIAAVVVKTGRLNDSSGKANYLDVGVEGSLVEHYPGFEENIRDALRDVPQIGLEGERRIRIGLARDGSGVGAALIAMVADKQRAQAVKAGANGGLDATGKGLEVVEERKLSAADTGPASEQLVSAV</sequence>
<dbReference type="Pfam" id="PF03727">
    <property type="entry name" value="Hexokinase_2"/>
    <property type="match status" value="1"/>
</dbReference>
<feature type="domain" description="Hexokinase N-terminal" evidence="9">
    <location>
        <begin position="17"/>
        <end position="228"/>
    </location>
</feature>
<evidence type="ECO:0000256" key="6">
    <source>
        <dbReference type="ARBA" id="ARBA00022840"/>
    </source>
</evidence>
<dbReference type="FunFam" id="3.30.420.40:FF:000034">
    <property type="entry name" value="Phosphotransferase"/>
    <property type="match status" value="1"/>
</dbReference>
<evidence type="ECO:0000256" key="3">
    <source>
        <dbReference type="ARBA" id="ARBA00022679"/>
    </source>
</evidence>
<keyword evidence="3 8" id="KW-0808">Transferase</keyword>